<name>A0A246DUK0_9HYPH</name>
<protein>
    <submittedName>
        <fullName evidence="1">Uncharacterized protein</fullName>
    </submittedName>
</protein>
<comment type="caution">
    <text evidence="1">The sequence shown here is derived from an EMBL/GenBank/DDBJ whole genome shotgun (WGS) entry which is preliminary data.</text>
</comment>
<dbReference type="EMBL" id="MXPU01000009">
    <property type="protein sequence ID" value="OWO94021.1"/>
    <property type="molecule type" value="Genomic_DNA"/>
</dbReference>
<dbReference type="AlphaFoldDB" id="A0A246DUK0"/>
<proteinExistence type="predicted"/>
<evidence type="ECO:0000313" key="2">
    <source>
        <dbReference type="Proteomes" id="UP000197269"/>
    </source>
</evidence>
<accession>A0A246DUK0</accession>
<organism evidence="1 2">
    <name type="scientific">Rhizobium esperanzae</name>
    <dbReference type="NCBI Taxonomy" id="1967781"/>
    <lineage>
        <taxon>Bacteria</taxon>
        <taxon>Pseudomonadati</taxon>
        <taxon>Pseudomonadota</taxon>
        <taxon>Alphaproteobacteria</taxon>
        <taxon>Hyphomicrobiales</taxon>
        <taxon>Rhizobiaceae</taxon>
        <taxon>Rhizobium/Agrobacterium group</taxon>
        <taxon>Rhizobium</taxon>
    </lineage>
</organism>
<gene>
    <name evidence="1" type="ORF">B5E41_15160</name>
</gene>
<dbReference type="Proteomes" id="UP000197269">
    <property type="component" value="Unassembled WGS sequence"/>
</dbReference>
<evidence type="ECO:0000313" key="1">
    <source>
        <dbReference type="EMBL" id="OWO94021.1"/>
    </source>
</evidence>
<reference evidence="1 2" key="1">
    <citation type="submission" date="2017-03" db="EMBL/GenBank/DDBJ databases">
        <title>Genome of strain Rhizobium sp. CNPSo 668.</title>
        <authorList>
            <person name="Ribeiro R."/>
        </authorList>
    </citation>
    <scope>NUCLEOTIDE SEQUENCE [LARGE SCALE GENOMIC DNA]</scope>
    <source>
        <strain evidence="1 2">CNPSo 668</strain>
    </source>
</reference>
<sequence length="73" mass="8294">MLDIGKIINEELHIENRLLKFCDPSVDSLGRCKTVYTLSGSTNFEEAALAINPKDNKIDSFSYFLIIAWERGK</sequence>